<evidence type="ECO:0000256" key="2">
    <source>
        <dbReference type="ARBA" id="ARBA00022691"/>
    </source>
</evidence>
<evidence type="ECO:0000256" key="4">
    <source>
        <dbReference type="ARBA" id="ARBA00023004"/>
    </source>
</evidence>
<evidence type="ECO:0000313" key="9">
    <source>
        <dbReference type="Proteomes" id="UP000183997"/>
    </source>
</evidence>
<dbReference type="InterPro" id="IPR058240">
    <property type="entry name" value="rSAM_sf"/>
</dbReference>
<protein>
    <submittedName>
        <fullName evidence="8">Pyruvate formate lyase activating enzyme</fullName>
    </submittedName>
</protein>
<feature type="binding site" evidence="6">
    <location>
        <position position="87"/>
    </location>
    <ligand>
        <name>[4Fe-4S] cluster</name>
        <dbReference type="ChEBI" id="CHEBI:49883"/>
        <note>4Fe-4S-S-AdoMet</note>
    </ligand>
</feature>
<evidence type="ECO:0000256" key="1">
    <source>
        <dbReference type="ARBA" id="ARBA00022485"/>
    </source>
</evidence>
<dbReference type="STRING" id="1121421.SAMN02745123_01062"/>
<dbReference type="Pfam" id="PF04055">
    <property type="entry name" value="Radical_SAM"/>
    <property type="match status" value="1"/>
</dbReference>
<feature type="binding site" evidence="6">
    <location>
        <position position="90"/>
    </location>
    <ligand>
        <name>[4Fe-4S] cluster</name>
        <dbReference type="ChEBI" id="CHEBI:49883"/>
        <note>4Fe-4S-S-AdoMet</note>
    </ligand>
</feature>
<dbReference type="InterPro" id="IPR027596">
    <property type="entry name" value="AmmeMemoSam_rS"/>
</dbReference>
<feature type="binding site" evidence="6">
    <location>
        <position position="83"/>
    </location>
    <ligand>
        <name>[4Fe-4S] cluster</name>
        <dbReference type="ChEBI" id="CHEBI:49883"/>
        <note>4Fe-4S-S-AdoMet</note>
    </ligand>
</feature>
<keyword evidence="4 6" id="KW-0408">Iron</keyword>
<feature type="domain" description="Radical SAM core" evidence="7">
    <location>
        <begin position="68"/>
        <end position="289"/>
    </location>
</feature>
<gene>
    <name evidence="8" type="ORF">SAMN02745123_01062</name>
</gene>
<keyword evidence="3 6" id="KW-0479">Metal-binding</keyword>
<dbReference type="SFLD" id="SFLDG01101">
    <property type="entry name" value="Uncharacterised_Radical_SAM_Su"/>
    <property type="match status" value="1"/>
</dbReference>
<dbReference type="InterPro" id="IPR006638">
    <property type="entry name" value="Elp3/MiaA/NifB-like_rSAM"/>
</dbReference>
<accession>A0A1M6QHW9</accession>
<dbReference type="SMART" id="SM00729">
    <property type="entry name" value="Elp3"/>
    <property type="match status" value="1"/>
</dbReference>
<evidence type="ECO:0000259" key="7">
    <source>
        <dbReference type="PROSITE" id="PS51918"/>
    </source>
</evidence>
<dbReference type="AlphaFoldDB" id="A0A1M6QHW9"/>
<dbReference type="Gene3D" id="3.20.20.70">
    <property type="entry name" value="Aldolase class I"/>
    <property type="match status" value="1"/>
</dbReference>
<dbReference type="Proteomes" id="UP000183997">
    <property type="component" value="Unassembled WGS sequence"/>
</dbReference>
<dbReference type="GO" id="GO:0046872">
    <property type="term" value="F:metal ion binding"/>
    <property type="evidence" value="ECO:0007669"/>
    <property type="project" value="UniProtKB-KW"/>
</dbReference>
<dbReference type="NCBIfam" id="TIGR04337">
    <property type="entry name" value="AmmeMemoSam_rS"/>
    <property type="match status" value="1"/>
</dbReference>
<dbReference type="PROSITE" id="PS51918">
    <property type="entry name" value="RADICAL_SAM"/>
    <property type="match status" value="1"/>
</dbReference>
<dbReference type="PANTHER" id="PTHR30352:SF5">
    <property type="entry name" value="PYRUVATE FORMATE-LYASE 1-ACTIVATING ENZYME"/>
    <property type="match status" value="1"/>
</dbReference>
<organism evidence="8 9">
    <name type="scientific">Desulforamulus aeronauticus DSM 10349</name>
    <dbReference type="NCBI Taxonomy" id="1121421"/>
    <lineage>
        <taxon>Bacteria</taxon>
        <taxon>Bacillati</taxon>
        <taxon>Bacillota</taxon>
        <taxon>Clostridia</taxon>
        <taxon>Eubacteriales</taxon>
        <taxon>Peptococcaceae</taxon>
        <taxon>Desulforamulus</taxon>
    </lineage>
</organism>
<comment type="cofactor">
    <cofactor evidence="6">
        <name>[4Fe-4S] cluster</name>
        <dbReference type="ChEBI" id="CHEBI:49883"/>
    </cofactor>
    <text evidence="6">Binds 1 [4Fe-4S] cluster. The cluster is coordinated with 3 cysteines and an exchangeable S-adenosyl-L-methionine.</text>
</comment>
<keyword evidence="2 6" id="KW-0949">S-adenosyl-L-methionine</keyword>
<keyword evidence="9" id="KW-1185">Reference proteome</keyword>
<evidence type="ECO:0000313" key="8">
    <source>
        <dbReference type="EMBL" id="SHK19796.1"/>
    </source>
</evidence>
<dbReference type="InterPro" id="IPR034457">
    <property type="entry name" value="Organic_radical-activating"/>
</dbReference>
<dbReference type="SFLD" id="SFLDS00029">
    <property type="entry name" value="Radical_SAM"/>
    <property type="match status" value="1"/>
</dbReference>
<dbReference type="PIRSF" id="PIRSF004869">
    <property type="entry name" value="PflX_prd"/>
    <property type="match status" value="1"/>
</dbReference>
<dbReference type="GO" id="GO:0051539">
    <property type="term" value="F:4 iron, 4 sulfur cluster binding"/>
    <property type="evidence" value="ECO:0007669"/>
    <property type="project" value="UniProtKB-KW"/>
</dbReference>
<keyword evidence="5 6" id="KW-0411">Iron-sulfur</keyword>
<keyword evidence="8" id="KW-0670">Pyruvate</keyword>
<dbReference type="InterPro" id="IPR007197">
    <property type="entry name" value="rSAM"/>
</dbReference>
<evidence type="ECO:0000256" key="5">
    <source>
        <dbReference type="ARBA" id="ARBA00023014"/>
    </source>
</evidence>
<keyword evidence="1" id="KW-0004">4Fe-4S</keyword>
<dbReference type="CDD" id="cd01335">
    <property type="entry name" value="Radical_SAM"/>
    <property type="match status" value="1"/>
</dbReference>
<keyword evidence="8" id="KW-0456">Lyase</keyword>
<dbReference type="SUPFAM" id="SSF102114">
    <property type="entry name" value="Radical SAM enzymes"/>
    <property type="match status" value="1"/>
</dbReference>
<evidence type="ECO:0000256" key="6">
    <source>
        <dbReference type="PIRSR" id="PIRSR004869-50"/>
    </source>
</evidence>
<dbReference type="PANTHER" id="PTHR30352">
    <property type="entry name" value="PYRUVATE FORMATE-LYASE-ACTIVATING ENZYME"/>
    <property type="match status" value="1"/>
</dbReference>
<reference evidence="9" key="1">
    <citation type="submission" date="2016-11" db="EMBL/GenBank/DDBJ databases">
        <authorList>
            <person name="Varghese N."/>
            <person name="Submissions S."/>
        </authorList>
    </citation>
    <scope>NUCLEOTIDE SEQUENCE [LARGE SCALE GENOMIC DNA]</scope>
    <source>
        <strain evidence="9">DSM 10349</strain>
    </source>
</reference>
<evidence type="ECO:0000256" key="3">
    <source>
        <dbReference type="ARBA" id="ARBA00022723"/>
    </source>
</evidence>
<name>A0A1M6QHW9_9FIRM</name>
<sequence>MVKEAMFWQSKEDGLVFCELCPKGCSIREGHKGFCRVRENRGGILYTLNYGQVSSYALDPMEKKPLYHFYPDTLILSLGTVGCNLRCGFCQNWQIAHGEPQTLDLSPRQAVDLAKQQRDKGLPCSGIAYTYSEPFMWYEYIYDTARLAQQAGLKNVLVTNGYVRQEPLQKILPYIDAMNIDVKGFTDKYYKDNCLGHLAPVIKTVETAYKECHVEITTLLVPGLNDSEEEVQELVDWLAGLDPDMPVHFSRYFPNYQFDLPPTPEATLQRAYQLAKRKLHYVYLGNLGDAGSQNTNCPKCGELMIRREGYRTEVTGLKEKACRHCGNPIRMVL</sequence>
<dbReference type="InterPro" id="IPR016431">
    <property type="entry name" value="Pyrv-formate_lyase-activ_prd"/>
</dbReference>
<proteinExistence type="predicted"/>
<dbReference type="EMBL" id="FRAR01000008">
    <property type="protein sequence ID" value="SHK19796.1"/>
    <property type="molecule type" value="Genomic_DNA"/>
</dbReference>
<dbReference type="InterPro" id="IPR013785">
    <property type="entry name" value="Aldolase_TIM"/>
</dbReference>
<dbReference type="GO" id="GO:0016829">
    <property type="term" value="F:lyase activity"/>
    <property type="evidence" value="ECO:0007669"/>
    <property type="project" value="UniProtKB-KW"/>
</dbReference>